<dbReference type="GO" id="GO:0016787">
    <property type="term" value="F:hydrolase activity"/>
    <property type="evidence" value="ECO:0007669"/>
    <property type="project" value="UniProtKB-KW"/>
</dbReference>
<dbReference type="Pfam" id="PF00561">
    <property type="entry name" value="Abhydrolase_1"/>
    <property type="match status" value="1"/>
</dbReference>
<evidence type="ECO:0000313" key="4">
    <source>
        <dbReference type="Proteomes" id="UP001223144"/>
    </source>
</evidence>
<dbReference type="PANTHER" id="PTHR43798:SF5">
    <property type="entry name" value="MONOACYLGLYCEROL LIPASE ABHD6"/>
    <property type="match status" value="1"/>
</dbReference>
<comment type="caution">
    <text evidence="3">The sequence shown here is derived from an EMBL/GenBank/DDBJ whole genome shotgun (WGS) entry which is preliminary data.</text>
</comment>
<dbReference type="PANTHER" id="PTHR43798">
    <property type="entry name" value="MONOACYLGLYCEROL LIPASE"/>
    <property type="match status" value="1"/>
</dbReference>
<protein>
    <submittedName>
        <fullName evidence="3">Alpha/beta hydrolase</fullName>
    </submittedName>
</protein>
<evidence type="ECO:0000259" key="2">
    <source>
        <dbReference type="Pfam" id="PF00561"/>
    </source>
</evidence>
<dbReference type="Gene3D" id="3.40.50.1820">
    <property type="entry name" value="alpha/beta hydrolase"/>
    <property type="match status" value="1"/>
</dbReference>
<dbReference type="InterPro" id="IPR050266">
    <property type="entry name" value="AB_hydrolase_sf"/>
</dbReference>
<feature type="domain" description="AB hydrolase-1" evidence="2">
    <location>
        <begin position="27"/>
        <end position="127"/>
    </location>
</feature>
<keyword evidence="3" id="KW-0378">Hydrolase</keyword>
<dbReference type="InterPro" id="IPR029058">
    <property type="entry name" value="AB_hydrolase_fold"/>
</dbReference>
<name>A0ABT6HJY2_9ACTN</name>
<dbReference type="SUPFAM" id="SSF53474">
    <property type="entry name" value="alpha/beta-Hydrolases"/>
    <property type="match status" value="1"/>
</dbReference>
<dbReference type="InterPro" id="IPR000073">
    <property type="entry name" value="AB_hydrolase_1"/>
</dbReference>
<keyword evidence="4" id="KW-1185">Reference proteome</keyword>
<dbReference type="RefSeq" id="WP_279926925.1">
    <property type="nucleotide sequence ID" value="NZ_JARWBG010000005.1"/>
</dbReference>
<accession>A0ABT6HJY2</accession>
<gene>
    <name evidence="3" type="ORF">QCN29_07520</name>
</gene>
<organism evidence="3 4">
    <name type="scientific">Streptomyces chengmaiensis</name>
    <dbReference type="NCBI Taxonomy" id="3040919"/>
    <lineage>
        <taxon>Bacteria</taxon>
        <taxon>Bacillati</taxon>
        <taxon>Actinomycetota</taxon>
        <taxon>Actinomycetes</taxon>
        <taxon>Kitasatosporales</taxon>
        <taxon>Streptomycetaceae</taxon>
        <taxon>Streptomyces</taxon>
    </lineage>
</organism>
<dbReference type="Proteomes" id="UP001223144">
    <property type="component" value="Unassembled WGS sequence"/>
</dbReference>
<proteinExistence type="predicted"/>
<reference evidence="3 4" key="1">
    <citation type="submission" date="2023-04" db="EMBL/GenBank/DDBJ databases">
        <title>Streptomyces chengmaiensis sp. nov. isolated from the stem of mangrove plant in Hainan.</title>
        <authorList>
            <person name="Huang X."/>
            <person name="Zhou S."/>
            <person name="Chu X."/>
            <person name="Xie Y."/>
            <person name="Lin Y."/>
        </authorList>
    </citation>
    <scope>NUCLEOTIDE SEQUENCE [LARGE SCALE GENOMIC DNA]</scope>
    <source>
        <strain evidence="3 4">HNM0663</strain>
    </source>
</reference>
<evidence type="ECO:0000313" key="3">
    <source>
        <dbReference type="EMBL" id="MDH2388636.1"/>
    </source>
</evidence>
<feature type="region of interest" description="Disordered" evidence="1">
    <location>
        <begin position="283"/>
        <end position="312"/>
    </location>
</feature>
<sequence>MRSIRLPDGARLATYVDGPAQAPVTAVLVHGLSVTADLWRSHVPLLLREGMRVVRYDQRAHGYSTRGTAALRLDQLADDLAQVLEETTPQGPLVLAGHSMGAMTLMRLVARHPHLAPRIRGLVLISPPYGGISTRTGTGPTQSLLTLGRNLLESACRHAPYLLDAVRRRLPTTNRWALRPDTHPASGAVPLPCRQGLHTTATGDIAALWHDLANQQPDLSPLQQLGGRVNLLAGSLDAHIPPEQTGRLAACLPGAQLETVADATHALPLRHAQLVTDRISRGASPLFSSDRSPGATPPHASAQPCRTGRTTP</sequence>
<evidence type="ECO:0000256" key="1">
    <source>
        <dbReference type="SAM" id="MobiDB-lite"/>
    </source>
</evidence>
<dbReference type="EMBL" id="JARWBG010000005">
    <property type="protein sequence ID" value="MDH2388636.1"/>
    <property type="molecule type" value="Genomic_DNA"/>
</dbReference>